<evidence type="ECO:0000256" key="2">
    <source>
        <dbReference type="ARBA" id="ARBA00022801"/>
    </source>
</evidence>
<feature type="domain" description="Glycoside hydrolase family 31 TIM barrel" evidence="6">
    <location>
        <begin position="258"/>
        <end position="580"/>
    </location>
</feature>
<sequence length="819" mass="92326">MKRNYHSCLWLLLSFLPFCVEAQQRVTEVGKVKKVTTAASQINLETENAFVRIEMYSPSIIKVRINKRPLTDLHSYAVTAAPATNGLHIQQNASTVNFSTDSLKGIVTKEPFSLSFYTPGGQLISKDEEGLTTSWIGDQVTTYKTLQEGERFIGLGEKTGALDRRGSGYTNWNTDAFGYSVSQDPIYSSIPFYIGVHHGLQYGIFLDNTNQSQFNFGASNNRFSSFGAADGEMNYYFIYNTQVAGIINSYTQLTGRMQLPPLWSLGYQQNRYSYYPETEVLRIAQTLREKKIPADGITLDIHYMDAYKIFTWDKNRFPDPKALTGKLNAMGLKTTVIADPGIKVEKGYGSYERGLNNDIFIKYADGKPYTGEVWPGWCHFPDFTSPQGRTWWGNEMKAYANDGVVGIWNDMNEIATWGQKMPDNVLFAFDGRTTTHKEAHNVYGMLMARASYEGFRKALPAKRPFMLTRAGYAGLQRYTALWTGDNRSEDDHMLAGVRLVNSLGLSGVSFTGMDIGGFTGGASVNLFIRWMQLGAFMPYYRNHTAVNTPAAEPWTFGEEALEISRNYVNLRYRLMPYLYAGIYESTQNGMPLNRSLAIDYTHDPQIYKGEFQNEYLFGRSLLILPVAGNVNFAAAYFPKGNWYDIYTGSLQQGNTSKLLALQKNKLPVYARGSGIVTMQSLIQSTAEKPSDTLTVYVYKGTDKNEFEYYEDDGESYEYEKGNYYKRLISFDPSANTITFSAPSGNNASKFKWLRIVFTGFDALNKITLDQKQQTTDNFFVSMLDPVSAFDPQGNTNQREGYTAPSVITSNSTQKITIQY</sequence>
<feature type="domain" description="DUF5110" evidence="8">
    <location>
        <begin position="692"/>
        <end position="759"/>
    </location>
</feature>
<dbReference type="PROSITE" id="PS00129">
    <property type="entry name" value="GLYCOSYL_HYDROL_F31_1"/>
    <property type="match status" value="1"/>
</dbReference>
<dbReference type="InterPro" id="IPR013780">
    <property type="entry name" value="Glyco_hydro_b"/>
</dbReference>
<dbReference type="SUPFAM" id="SSF51011">
    <property type="entry name" value="Glycosyl hydrolase domain"/>
    <property type="match status" value="1"/>
</dbReference>
<dbReference type="GO" id="GO:0030246">
    <property type="term" value="F:carbohydrate binding"/>
    <property type="evidence" value="ECO:0007669"/>
    <property type="project" value="InterPro"/>
</dbReference>
<keyword evidence="5" id="KW-0732">Signal</keyword>
<evidence type="ECO:0000259" key="9">
    <source>
        <dbReference type="Pfam" id="PF21365"/>
    </source>
</evidence>
<dbReference type="Pfam" id="PF17137">
    <property type="entry name" value="DUF5110"/>
    <property type="match status" value="1"/>
</dbReference>
<evidence type="ECO:0000256" key="5">
    <source>
        <dbReference type="SAM" id="SignalP"/>
    </source>
</evidence>
<dbReference type="EMBL" id="SDHZ01000001">
    <property type="protein sequence ID" value="RXK85407.1"/>
    <property type="molecule type" value="Genomic_DNA"/>
</dbReference>
<gene>
    <name evidence="10" type="ORF">ESB13_00855</name>
</gene>
<dbReference type="PANTHER" id="PTHR22762:SF166">
    <property type="entry name" value="ALPHA-GLUCOSIDASE"/>
    <property type="match status" value="1"/>
</dbReference>
<dbReference type="InterPro" id="IPR000322">
    <property type="entry name" value="Glyco_hydro_31_TIM"/>
</dbReference>
<dbReference type="RefSeq" id="WP_129001159.1">
    <property type="nucleotide sequence ID" value="NZ_SDHZ01000001.1"/>
</dbReference>
<evidence type="ECO:0000256" key="3">
    <source>
        <dbReference type="ARBA" id="ARBA00023295"/>
    </source>
</evidence>
<dbReference type="Gene3D" id="3.20.20.80">
    <property type="entry name" value="Glycosidases"/>
    <property type="match status" value="1"/>
</dbReference>
<comment type="caution">
    <text evidence="10">The sequence shown here is derived from an EMBL/GenBank/DDBJ whole genome shotgun (WGS) entry which is preliminary data.</text>
</comment>
<dbReference type="InterPro" id="IPR011013">
    <property type="entry name" value="Gal_mutarotase_sf_dom"/>
</dbReference>
<evidence type="ECO:0000259" key="8">
    <source>
        <dbReference type="Pfam" id="PF17137"/>
    </source>
</evidence>
<dbReference type="Pfam" id="PF21365">
    <property type="entry name" value="Glyco_hydro_31_3rd"/>
    <property type="match status" value="1"/>
</dbReference>
<dbReference type="OrthoDB" id="176168at2"/>
<feature type="signal peptide" evidence="5">
    <location>
        <begin position="1"/>
        <end position="22"/>
    </location>
</feature>
<protein>
    <submittedName>
        <fullName evidence="10">DUF4968 domain-containing protein</fullName>
    </submittedName>
</protein>
<dbReference type="Gene3D" id="2.60.40.1180">
    <property type="entry name" value="Golgi alpha-mannosidase II"/>
    <property type="match status" value="2"/>
</dbReference>
<evidence type="ECO:0000259" key="6">
    <source>
        <dbReference type="Pfam" id="PF01055"/>
    </source>
</evidence>
<reference evidence="10 11" key="1">
    <citation type="submission" date="2019-01" db="EMBL/GenBank/DDBJ databases">
        <title>Filimonas sp. strain TTM-71.</title>
        <authorList>
            <person name="Chen W.-M."/>
        </authorList>
    </citation>
    <scope>NUCLEOTIDE SEQUENCE [LARGE SCALE GENOMIC DNA]</scope>
    <source>
        <strain evidence="10 11">TTM-71</strain>
    </source>
</reference>
<keyword evidence="2 4" id="KW-0378">Hydrolase</keyword>
<name>A0A4Q1D7X3_9BACT</name>
<feature type="chain" id="PRO_5020183251" evidence="5">
    <location>
        <begin position="23"/>
        <end position="819"/>
    </location>
</feature>
<feature type="domain" description="Glycoside hydrolase family 31 N-terminal" evidence="7">
    <location>
        <begin position="51"/>
        <end position="214"/>
    </location>
</feature>
<dbReference type="InterPro" id="IPR025887">
    <property type="entry name" value="Glyco_hydro_31_N_dom"/>
</dbReference>
<dbReference type="CDD" id="cd14752">
    <property type="entry name" value="GH31_N"/>
    <property type="match status" value="1"/>
</dbReference>
<dbReference type="InterPro" id="IPR048395">
    <property type="entry name" value="Glyco_hydro_31_C"/>
</dbReference>
<evidence type="ECO:0000313" key="10">
    <source>
        <dbReference type="EMBL" id="RXK85407.1"/>
    </source>
</evidence>
<dbReference type="Pfam" id="PF01055">
    <property type="entry name" value="Glyco_hydro_31_2nd"/>
    <property type="match status" value="1"/>
</dbReference>
<comment type="similarity">
    <text evidence="1 4">Belongs to the glycosyl hydrolase 31 family.</text>
</comment>
<evidence type="ECO:0000256" key="4">
    <source>
        <dbReference type="RuleBase" id="RU361185"/>
    </source>
</evidence>
<dbReference type="InterPro" id="IPR033403">
    <property type="entry name" value="DUF5110"/>
</dbReference>
<dbReference type="AlphaFoldDB" id="A0A4Q1D7X3"/>
<organism evidence="10 11">
    <name type="scientific">Filimonas effusa</name>
    <dbReference type="NCBI Taxonomy" id="2508721"/>
    <lineage>
        <taxon>Bacteria</taxon>
        <taxon>Pseudomonadati</taxon>
        <taxon>Bacteroidota</taxon>
        <taxon>Chitinophagia</taxon>
        <taxon>Chitinophagales</taxon>
        <taxon>Chitinophagaceae</taxon>
        <taxon>Filimonas</taxon>
    </lineage>
</organism>
<keyword evidence="11" id="KW-1185">Reference proteome</keyword>
<dbReference type="SUPFAM" id="SSF74650">
    <property type="entry name" value="Galactose mutarotase-like"/>
    <property type="match status" value="1"/>
</dbReference>
<feature type="domain" description="Glycosyl hydrolase family 31 C-terminal" evidence="9">
    <location>
        <begin position="589"/>
        <end position="676"/>
    </location>
</feature>
<dbReference type="GO" id="GO:0004553">
    <property type="term" value="F:hydrolase activity, hydrolyzing O-glycosyl compounds"/>
    <property type="evidence" value="ECO:0007669"/>
    <property type="project" value="InterPro"/>
</dbReference>
<dbReference type="Proteomes" id="UP000290545">
    <property type="component" value="Unassembled WGS sequence"/>
</dbReference>
<accession>A0A4Q1D7X3</accession>
<dbReference type="InterPro" id="IPR030458">
    <property type="entry name" value="Glyco_hydro_31_AS"/>
</dbReference>
<dbReference type="Gene3D" id="2.60.40.1760">
    <property type="entry name" value="glycosyl hydrolase (family 31)"/>
    <property type="match status" value="1"/>
</dbReference>
<dbReference type="SUPFAM" id="SSF51445">
    <property type="entry name" value="(Trans)glycosidases"/>
    <property type="match status" value="1"/>
</dbReference>
<dbReference type="CDD" id="cd06604">
    <property type="entry name" value="GH31_glucosidase_II_MalA"/>
    <property type="match status" value="1"/>
</dbReference>
<evidence type="ECO:0000259" key="7">
    <source>
        <dbReference type="Pfam" id="PF13802"/>
    </source>
</evidence>
<dbReference type="PANTHER" id="PTHR22762">
    <property type="entry name" value="ALPHA-GLUCOSIDASE"/>
    <property type="match status" value="1"/>
</dbReference>
<dbReference type="InterPro" id="IPR017853">
    <property type="entry name" value="GH"/>
</dbReference>
<dbReference type="GO" id="GO:0005975">
    <property type="term" value="P:carbohydrate metabolic process"/>
    <property type="evidence" value="ECO:0007669"/>
    <property type="project" value="InterPro"/>
</dbReference>
<evidence type="ECO:0000256" key="1">
    <source>
        <dbReference type="ARBA" id="ARBA00007806"/>
    </source>
</evidence>
<keyword evidence="3 4" id="KW-0326">Glycosidase</keyword>
<dbReference type="Pfam" id="PF13802">
    <property type="entry name" value="Gal_mutarotas_2"/>
    <property type="match status" value="1"/>
</dbReference>
<evidence type="ECO:0000313" key="11">
    <source>
        <dbReference type="Proteomes" id="UP000290545"/>
    </source>
</evidence>
<proteinExistence type="inferred from homology"/>